<comment type="similarity">
    <text evidence="2">Belongs to the binding-protein-dependent transport system permease family. FecCD subfamily.</text>
</comment>
<feature type="transmembrane region" description="Helical" evidence="8">
    <location>
        <begin position="160"/>
        <end position="181"/>
    </location>
</feature>
<dbReference type="CDD" id="cd06550">
    <property type="entry name" value="TM_ABC_iron-siderophores_like"/>
    <property type="match status" value="1"/>
</dbReference>
<evidence type="ECO:0000313" key="9">
    <source>
        <dbReference type="EMBL" id="KAA2258744.1"/>
    </source>
</evidence>
<name>A0A5B2X674_9PSEU</name>
<feature type="transmembrane region" description="Helical" evidence="8">
    <location>
        <begin position="67"/>
        <end position="89"/>
    </location>
</feature>
<proteinExistence type="inferred from homology"/>
<evidence type="ECO:0000256" key="4">
    <source>
        <dbReference type="ARBA" id="ARBA00022475"/>
    </source>
</evidence>
<dbReference type="Gene3D" id="1.10.3470.10">
    <property type="entry name" value="ABC transporter involved in vitamin B12 uptake, BtuC"/>
    <property type="match status" value="1"/>
</dbReference>
<feature type="transmembrane region" description="Helical" evidence="8">
    <location>
        <begin position="248"/>
        <end position="275"/>
    </location>
</feature>
<accession>A0A5B2X674</accession>
<keyword evidence="5 8" id="KW-0812">Transmembrane</keyword>
<evidence type="ECO:0000256" key="6">
    <source>
        <dbReference type="ARBA" id="ARBA00022989"/>
    </source>
</evidence>
<protein>
    <submittedName>
        <fullName evidence="9">Iron ABC transporter permease</fullName>
    </submittedName>
</protein>
<dbReference type="InterPro" id="IPR000522">
    <property type="entry name" value="ABC_transptr_permease_BtuC"/>
</dbReference>
<evidence type="ECO:0000256" key="1">
    <source>
        <dbReference type="ARBA" id="ARBA00004651"/>
    </source>
</evidence>
<feature type="transmembrane region" description="Helical" evidence="8">
    <location>
        <begin position="126"/>
        <end position="148"/>
    </location>
</feature>
<feature type="transmembrane region" description="Helical" evidence="8">
    <location>
        <begin position="101"/>
        <end position="120"/>
    </location>
</feature>
<evidence type="ECO:0000256" key="2">
    <source>
        <dbReference type="ARBA" id="ARBA00007935"/>
    </source>
</evidence>
<dbReference type="Pfam" id="PF01032">
    <property type="entry name" value="FecCD"/>
    <property type="match status" value="1"/>
</dbReference>
<feature type="transmembrane region" description="Helical" evidence="8">
    <location>
        <begin position="287"/>
        <end position="308"/>
    </location>
</feature>
<keyword evidence="3" id="KW-0813">Transport</keyword>
<dbReference type="FunFam" id="1.10.3470.10:FF:000001">
    <property type="entry name" value="Vitamin B12 ABC transporter permease BtuC"/>
    <property type="match status" value="1"/>
</dbReference>
<dbReference type="SUPFAM" id="SSF81345">
    <property type="entry name" value="ABC transporter involved in vitamin B12 uptake, BtuC"/>
    <property type="match status" value="1"/>
</dbReference>
<dbReference type="InterPro" id="IPR037294">
    <property type="entry name" value="ABC_BtuC-like"/>
</dbReference>
<keyword evidence="4" id="KW-1003">Cell membrane</keyword>
<evidence type="ECO:0000256" key="5">
    <source>
        <dbReference type="ARBA" id="ARBA00022692"/>
    </source>
</evidence>
<comment type="caution">
    <text evidence="9">The sequence shown here is derived from an EMBL/GenBank/DDBJ whole genome shotgun (WGS) entry which is preliminary data.</text>
</comment>
<dbReference type="GO" id="GO:0022857">
    <property type="term" value="F:transmembrane transporter activity"/>
    <property type="evidence" value="ECO:0007669"/>
    <property type="project" value="InterPro"/>
</dbReference>
<organism evidence="9 10">
    <name type="scientific">Solihabitans fulvus</name>
    <dbReference type="NCBI Taxonomy" id="1892852"/>
    <lineage>
        <taxon>Bacteria</taxon>
        <taxon>Bacillati</taxon>
        <taxon>Actinomycetota</taxon>
        <taxon>Actinomycetes</taxon>
        <taxon>Pseudonocardiales</taxon>
        <taxon>Pseudonocardiaceae</taxon>
        <taxon>Solihabitans</taxon>
    </lineage>
</organism>
<dbReference type="Proteomes" id="UP000323454">
    <property type="component" value="Unassembled WGS sequence"/>
</dbReference>
<dbReference type="EMBL" id="VUOB01000041">
    <property type="protein sequence ID" value="KAA2258744.1"/>
    <property type="molecule type" value="Genomic_DNA"/>
</dbReference>
<dbReference type="AlphaFoldDB" id="A0A5B2X674"/>
<reference evidence="9 10" key="1">
    <citation type="submission" date="2019-09" db="EMBL/GenBank/DDBJ databases">
        <title>Goodfellowia gen. nov., a new genus of the Pseudonocardineae related to Actinoalloteichus, containing Goodfellowia coeruleoviolacea gen. nov., comb. nov. gen. nov., comb. nov.</title>
        <authorList>
            <person name="Labeda D."/>
        </authorList>
    </citation>
    <scope>NUCLEOTIDE SEQUENCE [LARGE SCALE GENOMIC DNA]</scope>
    <source>
        <strain evidence="9 10">AN110305</strain>
    </source>
</reference>
<keyword evidence="10" id="KW-1185">Reference proteome</keyword>
<dbReference type="PANTHER" id="PTHR30472">
    <property type="entry name" value="FERRIC ENTEROBACTIN TRANSPORT SYSTEM PERMEASE PROTEIN"/>
    <property type="match status" value="1"/>
</dbReference>
<evidence type="ECO:0000256" key="3">
    <source>
        <dbReference type="ARBA" id="ARBA00022448"/>
    </source>
</evidence>
<dbReference type="OrthoDB" id="9782305at2"/>
<dbReference type="PANTHER" id="PTHR30472:SF25">
    <property type="entry name" value="ABC TRANSPORTER PERMEASE PROTEIN MJ0876-RELATED"/>
    <property type="match status" value="1"/>
</dbReference>
<sequence length="344" mass="34719">MSRTALTRLTLPRLLVGLLVLAVVLTGAVLLGAIDLGWQRVLAEIGAQLTGGTSPLSDREAAILWQLRVPRVVLAGLVGAALAMSGAAFQGVFRNPLADPYLLGAAAGAGLGATLVVGTVPAAQDWVVGPLPLAAFVGALGGVTLTWALGRSAGHGTATLLLAGVAVASFLTAIQTFVQQLHADTLRQVYTWMLGGLGTAGWQQVVLVLPYIGAASVVLCACGRLLDVLTLGDDEAAALGIRPARVRLAVLVAASLATAAAVAVSGLIGFVGIVVPHAVRLLAGGSYRVLMPLSLLGGATFLIAADVVARTAFAPAELPIGVVTAFAGAPFFVVVLRATRGRAS</sequence>
<comment type="subcellular location">
    <subcellularLocation>
        <location evidence="1">Cell membrane</location>
        <topology evidence="1">Multi-pass membrane protein</topology>
    </subcellularLocation>
</comment>
<gene>
    <name evidence="9" type="ORF">F0L68_23220</name>
</gene>
<dbReference type="GO" id="GO:0033214">
    <property type="term" value="P:siderophore-iron import into cell"/>
    <property type="evidence" value="ECO:0007669"/>
    <property type="project" value="TreeGrafter"/>
</dbReference>
<reference evidence="9 10" key="2">
    <citation type="submission" date="2019-09" db="EMBL/GenBank/DDBJ databases">
        <authorList>
            <person name="Jin C."/>
        </authorList>
    </citation>
    <scope>NUCLEOTIDE SEQUENCE [LARGE SCALE GENOMIC DNA]</scope>
    <source>
        <strain evidence="9 10">AN110305</strain>
    </source>
</reference>
<dbReference type="GO" id="GO:0005886">
    <property type="term" value="C:plasma membrane"/>
    <property type="evidence" value="ECO:0007669"/>
    <property type="project" value="UniProtKB-SubCell"/>
</dbReference>
<evidence type="ECO:0000313" key="10">
    <source>
        <dbReference type="Proteomes" id="UP000323454"/>
    </source>
</evidence>
<evidence type="ECO:0000256" key="7">
    <source>
        <dbReference type="ARBA" id="ARBA00023136"/>
    </source>
</evidence>
<dbReference type="RefSeq" id="WP_149851740.1">
    <property type="nucleotide sequence ID" value="NZ_VUOB01000041.1"/>
</dbReference>
<feature type="transmembrane region" description="Helical" evidence="8">
    <location>
        <begin position="201"/>
        <end position="227"/>
    </location>
</feature>
<keyword evidence="6 8" id="KW-1133">Transmembrane helix</keyword>
<evidence type="ECO:0000256" key="8">
    <source>
        <dbReference type="SAM" id="Phobius"/>
    </source>
</evidence>
<keyword evidence="7 8" id="KW-0472">Membrane</keyword>
<feature type="transmembrane region" description="Helical" evidence="8">
    <location>
        <begin position="320"/>
        <end position="339"/>
    </location>
</feature>